<proteinExistence type="predicted"/>
<dbReference type="Proteomes" id="UP001500235">
    <property type="component" value="Unassembled WGS sequence"/>
</dbReference>
<organism evidence="3 4">
    <name type="scientific">Sphingomonas swuensis</name>
    <dbReference type="NCBI Taxonomy" id="977800"/>
    <lineage>
        <taxon>Bacteria</taxon>
        <taxon>Pseudomonadati</taxon>
        <taxon>Pseudomonadota</taxon>
        <taxon>Alphaproteobacteria</taxon>
        <taxon>Sphingomonadales</taxon>
        <taxon>Sphingomonadaceae</taxon>
        <taxon>Sphingomonas</taxon>
    </lineage>
</organism>
<protein>
    <recommendedName>
        <fullName evidence="5">DUF1049 domain-containing protein</fullName>
    </recommendedName>
</protein>
<keyword evidence="2" id="KW-0812">Transmembrane</keyword>
<feature type="region of interest" description="Disordered" evidence="1">
    <location>
        <begin position="77"/>
        <end position="98"/>
    </location>
</feature>
<evidence type="ECO:0008006" key="5">
    <source>
        <dbReference type="Google" id="ProtNLM"/>
    </source>
</evidence>
<evidence type="ECO:0000256" key="1">
    <source>
        <dbReference type="SAM" id="MobiDB-lite"/>
    </source>
</evidence>
<name>A0ABP7SBQ3_9SPHN</name>
<comment type="caution">
    <text evidence="3">The sequence shown here is derived from an EMBL/GenBank/DDBJ whole genome shotgun (WGS) entry which is preliminary data.</text>
</comment>
<feature type="transmembrane region" description="Helical" evidence="2">
    <location>
        <begin position="53"/>
        <end position="75"/>
    </location>
</feature>
<evidence type="ECO:0000313" key="4">
    <source>
        <dbReference type="Proteomes" id="UP001500235"/>
    </source>
</evidence>
<gene>
    <name evidence="3" type="ORF">GCM10022280_02770</name>
</gene>
<reference evidence="4" key="1">
    <citation type="journal article" date="2019" name="Int. J. Syst. Evol. Microbiol.">
        <title>The Global Catalogue of Microorganisms (GCM) 10K type strain sequencing project: providing services to taxonomists for standard genome sequencing and annotation.</title>
        <authorList>
            <consortium name="The Broad Institute Genomics Platform"/>
            <consortium name="The Broad Institute Genome Sequencing Center for Infectious Disease"/>
            <person name="Wu L."/>
            <person name="Ma J."/>
        </authorList>
    </citation>
    <scope>NUCLEOTIDE SEQUENCE [LARGE SCALE GENOMIC DNA]</scope>
    <source>
        <strain evidence="4">JCM 17563</strain>
    </source>
</reference>
<accession>A0ABP7SBQ3</accession>
<keyword evidence="4" id="KW-1185">Reference proteome</keyword>
<evidence type="ECO:0000256" key="2">
    <source>
        <dbReference type="SAM" id="Phobius"/>
    </source>
</evidence>
<feature type="compositionally biased region" description="Basic and acidic residues" evidence="1">
    <location>
        <begin position="80"/>
        <end position="98"/>
    </location>
</feature>
<dbReference type="EMBL" id="BAABBQ010000001">
    <property type="protein sequence ID" value="GAA4009370.1"/>
    <property type="molecule type" value="Genomic_DNA"/>
</dbReference>
<dbReference type="RefSeq" id="WP_344705604.1">
    <property type="nucleotide sequence ID" value="NZ_BAABBQ010000001.1"/>
</dbReference>
<keyword evidence="2" id="KW-1133">Transmembrane helix</keyword>
<sequence length="98" mass="10745">MPKPDPIPSLRRSQWQRFRRIMRWMSLVALLAAGAAVAFVANGESELKIHMLIATALGAGLSVLLGAALMSLTFLSSGSGHDEEVHRHVNETHKENDE</sequence>
<evidence type="ECO:0000313" key="3">
    <source>
        <dbReference type="EMBL" id="GAA4009370.1"/>
    </source>
</evidence>
<keyword evidence="2" id="KW-0472">Membrane</keyword>